<feature type="active site" description="Nucleophile" evidence="4">
    <location>
        <position position="362"/>
    </location>
</feature>
<feature type="region of interest" description="Disordered" evidence="7">
    <location>
        <begin position="464"/>
        <end position="494"/>
    </location>
</feature>
<dbReference type="GO" id="GO:0008422">
    <property type="term" value="F:beta-glucosidase activity"/>
    <property type="evidence" value="ECO:0007669"/>
    <property type="project" value="TreeGrafter"/>
</dbReference>
<comment type="similarity">
    <text evidence="1 5">Belongs to the glycosyl hydrolase 1 family.</text>
</comment>
<dbReference type="Pfam" id="PF00232">
    <property type="entry name" value="Glyco_hydro_1"/>
    <property type="match status" value="1"/>
</dbReference>
<dbReference type="PANTHER" id="PTHR10353:SF122">
    <property type="entry name" value="6-PHOSPHO-BETA-GLUCOSIDASE ASCB-RELATED"/>
    <property type="match status" value="1"/>
</dbReference>
<evidence type="ECO:0000313" key="8">
    <source>
        <dbReference type="EMBL" id="AXW87722.1"/>
    </source>
</evidence>
<keyword evidence="2 6" id="KW-0378">Hydrolase</keyword>
<name>A0AAD0SHA1_9GAMM</name>
<protein>
    <submittedName>
        <fullName evidence="8">6-phospho-beta-glucosidase</fullName>
    </submittedName>
</protein>
<dbReference type="EMBL" id="CP023009">
    <property type="protein sequence ID" value="AXW87722.1"/>
    <property type="molecule type" value="Genomic_DNA"/>
</dbReference>
<dbReference type="PANTHER" id="PTHR10353">
    <property type="entry name" value="GLYCOSYL HYDROLASE"/>
    <property type="match status" value="1"/>
</dbReference>
<dbReference type="GO" id="GO:0005829">
    <property type="term" value="C:cytosol"/>
    <property type="evidence" value="ECO:0007669"/>
    <property type="project" value="TreeGrafter"/>
</dbReference>
<evidence type="ECO:0000256" key="2">
    <source>
        <dbReference type="ARBA" id="ARBA00022801"/>
    </source>
</evidence>
<dbReference type="PROSITE" id="PS00572">
    <property type="entry name" value="GLYCOSYL_HYDROL_F1_1"/>
    <property type="match status" value="1"/>
</dbReference>
<evidence type="ECO:0000256" key="1">
    <source>
        <dbReference type="ARBA" id="ARBA00010838"/>
    </source>
</evidence>
<dbReference type="InterPro" id="IPR033132">
    <property type="entry name" value="GH_1_N_CS"/>
</dbReference>
<dbReference type="PRINTS" id="PR00131">
    <property type="entry name" value="GLHYDRLASE1"/>
</dbReference>
<dbReference type="SUPFAM" id="SSF51445">
    <property type="entry name" value="(Trans)glycosidases"/>
    <property type="match status" value="1"/>
</dbReference>
<dbReference type="Proteomes" id="UP000263881">
    <property type="component" value="Chromosome"/>
</dbReference>
<evidence type="ECO:0000256" key="4">
    <source>
        <dbReference type="PROSITE-ProRule" id="PRU10055"/>
    </source>
</evidence>
<dbReference type="InterPro" id="IPR017853">
    <property type="entry name" value="GH"/>
</dbReference>
<accession>A0AAD0SHA1</accession>
<organism evidence="8 9">
    <name type="scientific">Lonsdalea britannica</name>
    <dbReference type="NCBI Taxonomy" id="1082704"/>
    <lineage>
        <taxon>Bacteria</taxon>
        <taxon>Pseudomonadati</taxon>
        <taxon>Pseudomonadota</taxon>
        <taxon>Gammaproteobacteria</taxon>
        <taxon>Enterobacterales</taxon>
        <taxon>Pectobacteriaceae</taxon>
        <taxon>Lonsdalea</taxon>
    </lineage>
</organism>
<keyword evidence="9" id="KW-1185">Reference proteome</keyword>
<sequence length="494" mass="55604">MNTRFPKDFLWGGAIAANQVEGAYQDDGKGLSTSDLQPQGIFGAIVEREPGDSSLKDIAIDFYHRYPQDIALFAEMGFRCLRVSIAWTRIFPQGDELTPNEAGLAYYDNLFDELAKHHIQPLVTLSHYEMPYGLVKRVGGWGSRTTIDCFERYARTVFKRYRNKVKLWLTFNEINVSLHAPFTGVGLPPDSDKAAIYQAIHHQLVASAKAVKACHDIIPDARIGNMLLGAMLYPLTCKPNDVMESLRQNREWLFFGDVQARGAYPAYMKRFFKEQGIALHIEEGDVEALKETVDFISFSYYMTGCVTQDDDEIQKARGNILNMIPNPYLDSSEWGWQIDPEGLRYLLNVLYDRYQKPLFIVENGLGAKDQVEADGAINDDYRIQYLNDHLVQVGEAIADGVEVMGYTSWGPIDLVSASKAEMSKRYGFIYVDRDDQGAGTLARKRKKSFYWYQSVIHSNGDVLKSSTGGRSVCPASTPDDGLRGSRARPAQKGD</sequence>
<dbReference type="KEGG" id="lbq:CKQ53_12550"/>
<evidence type="ECO:0000313" key="9">
    <source>
        <dbReference type="Proteomes" id="UP000263881"/>
    </source>
</evidence>
<gene>
    <name evidence="8" type="ORF">CKQ53_12550</name>
</gene>
<dbReference type="InterPro" id="IPR018120">
    <property type="entry name" value="Glyco_hydro_1_AS"/>
</dbReference>
<keyword evidence="3 6" id="KW-0326">Glycosidase</keyword>
<dbReference type="PROSITE" id="PS00653">
    <property type="entry name" value="GLYCOSYL_HYDROL_F1_2"/>
    <property type="match status" value="1"/>
</dbReference>
<dbReference type="InterPro" id="IPR001360">
    <property type="entry name" value="Glyco_hydro_1"/>
</dbReference>
<proteinExistence type="inferred from homology"/>
<dbReference type="FunFam" id="3.20.20.80:FF:000004">
    <property type="entry name" value="Beta-glucosidase 6-phospho-beta-glucosidase"/>
    <property type="match status" value="1"/>
</dbReference>
<dbReference type="Gene3D" id="3.20.20.80">
    <property type="entry name" value="Glycosidases"/>
    <property type="match status" value="1"/>
</dbReference>
<evidence type="ECO:0000256" key="5">
    <source>
        <dbReference type="RuleBase" id="RU003690"/>
    </source>
</evidence>
<dbReference type="NCBIfam" id="NF007356">
    <property type="entry name" value="PRK09852.1"/>
    <property type="match status" value="1"/>
</dbReference>
<dbReference type="GO" id="GO:0016052">
    <property type="term" value="P:carbohydrate catabolic process"/>
    <property type="evidence" value="ECO:0007669"/>
    <property type="project" value="TreeGrafter"/>
</dbReference>
<evidence type="ECO:0000256" key="7">
    <source>
        <dbReference type="SAM" id="MobiDB-lite"/>
    </source>
</evidence>
<dbReference type="AlphaFoldDB" id="A0AAD0SHA1"/>
<reference evidence="8 9" key="1">
    <citation type="submission" date="2017-08" db="EMBL/GenBank/DDBJ databases">
        <title>Comparative genomics of bacteria isolated from necrotic lesions of AOD affected trees.</title>
        <authorList>
            <person name="Doonan J."/>
            <person name="Denman S."/>
            <person name="McDonald J.E."/>
        </authorList>
    </citation>
    <scope>NUCLEOTIDE SEQUENCE [LARGE SCALE GENOMIC DNA]</scope>
    <source>
        <strain evidence="8 9">477</strain>
    </source>
</reference>
<evidence type="ECO:0000256" key="6">
    <source>
        <dbReference type="RuleBase" id="RU004468"/>
    </source>
</evidence>
<evidence type="ECO:0000256" key="3">
    <source>
        <dbReference type="ARBA" id="ARBA00023295"/>
    </source>
</evidence>